<dbReference type="Gene3D" id="3.40.50.300">
    <property type="entry name" value="P-loop containing nucleotide triphosphate hydrolases"/>
    <property type="match status" value="1"/>
</dbReference>
<dbReference type="GO" id="GO:0005524">
    <property type="term" value="F:ATP binding"/>
    <property type="evidence" value="ECO:0007669"/>
    <property type="project" value="UniProtKB-KW"/>
</dbReference>
<dbReference type="SUPFAM" id="SSF52540">
    <property type="entry name" value="P-loop containing nucleoside triphosphate hydrolases"/>
    <property type="match status" value="1"/>
</dbReference>
<keyword evidence="7" id="KW-1185">Reference proteome</keyword>
<dbReference type="InterPro" id="IPR003593">
    <property type="entry name" value="AAA+_ATPase"/>
</dbReference>
<dbReference type="PANTHER" id="PTHR42788">
    <property type="entry name" value="TAURINE IMPORT ATP-BINDING PROTEIN-RELATED"/>
    <property type="match status" value="1"/>
</dbReference>
<accession>A0A1P8UIV6</accession>
<dbReference type="Proteomes" id="UP000243807">
    <property type="component" value="Chromosome"/>
</dbReference>
<dbReference type="InterPro" id="IPR050166">
    <property type="entry name" value="ABC_transporter_ATP-bind"/>
</dbReference>
<evidence type="ECO:0000256" key="1">
    <source>
        <dbReference type="ARBA" id="ARBA00005417"/>
    </source>
</evidence>
<keyword evidence="2" id="KW-0813">Transport</keyword>
<reference evidence="6 7" key="1">
    <citation type="submission" date="2017-01" db="EMBL/GenBank/DDBJ databases">
        <title>Draft sequence of Acidihalobacter ferrooxidans strain DSM 14175 (strain V8).</title>
        <authorList>
            <person name="Khaleque H.N."/>
            <person name="Ramsay J.P."/>
            <person name="Murphy R.J.T."/>
            <person name="Kaksonen A.H."/>
            <person name="Boxall N.J."/>
            <person name="Watkin E.L.J."/>
        </authorList>
    </citation>
    <scope>NUCLEOTIDE SEQUENCE [LARGE SCALE GENOMIC DNA]</scope>
    <source>
        <strain evidence="6 7">V8</strain>
    </source>
</reference>
<evidence type="ECO:0000313" key="7">
    <source>
        <dbReference type="Proteomes" id="UP000243807"/>
    </source>
</evidence>
<dbReference type="PROSITE" id="PS00211">
    <property type="entry name" value="ABC_TRANSPORTER_1"/>
    <property type="match status" value="1"/>
</dbReference>
<dbReference type="CDD" id="cd03293">
    <property type="entry name" value="ABC_NrtD_SsuB_transporters"/>
    <property type="match status" value="1"/>
</dbReference>
<dbReference type="InterPro" id="IPR027417">
    <property type="entry name" value="P-loop_NTPase"/>
</dbReference>
<organism evidence="6 7">
    <name type="scientific">Acidihalobacter ferrooxydans</name>
    <dbReference type="NCBI Taxonomy" id="1765967"/>
    <lineage>
        <taxon>Bacteria</taxon>
        <taxon>Pseudomonadati</taxon>
        <taxon>Pseudomonadota</taxon>
        <taxon>Gammaproteobacteria</taxon>
        <taxon>Chromatiales</taxon>
        <taxon>Ectothiorhodospiraceae</taxon>
        <taxon>Acidihalobacter</taxon>
    </lineage>
</organism>
<dbReference type="EMBL" id="CP019434">
    <property type="protein sequence ID" value="APZ43747.1"/>
    <property type="molecule type" value="Genomic_DNA"/>
</dbReference>
<evidence type="ECO:0000256" key="3">
    <source>
        <dbReference type="ARBA" id="ARBA00022741"/>
    </source>
</evidence>
<dbReference type="OrthoDB" id="9802264at2"/>
<gene>
    <name evidence="6" type="ORF">BW247_12165</name>
</gene>
<evidence type="ECO:0000256" key="2">
    <source>
        <dbReference type="ARBA" id="ARBA00022448"/>
    </source>
</evidence>
<dbReference type="PROSITE" id="PS50893">
    <property type="entry name" value="ABC_TRANSPORTER_2"/>
    <property type="match status" value="1"/>
</dbReference>
<dbReference type="Pfam" id="PF00005">
    <property type="entry name" value="ABC_tran"/>
    <property type="match status" value="1"/>
</dbReference>
<dbReference type="KEGG" id="afy:BW247_12165"/>
<dbReference type="STRING" id="1765967.BW247_12165"/>
<keyword evidence="4" id="KW-0067">ATP-binding</keyword>
<keyword evidence="3" id="KW-0547">Nucleotide-binding</keyword>
<evidence type="ECO:0000256" key="4">
    <source>
        <dbReference type="ARBA" id="ARBA00022840"/>
    </source>
</evidence>
<sequence>MSELKFNNVSKRYQQTGTIVSALNGCTLELEEGDFVCVVGPSGTGKTTLLNIAAGFENPDEGMVTIDNEPITRPGPDRAVVFQAPNLFPWLTAAKNVEQGLKIKGLVRSQRKKMAEDILHEVGLRHALHKHPHQLSGGMQQRVGIARAIVMQPNVLLMDEPFAALDPFVRAEMQNLTLKMWKKWRTTTLFITHSIDEALNIGNKIAVMRAGKIEDLIKVPQTSLADPTAAARQSIKQHIEGLIESGVKHDRGN</sequence>
<evidence type="ECO:0000259" key="5">
    <source>
        <dbReference type="PROSITE" id="PS50893"/>
    </source>
</evidence>
<proteinExistence type="inferred from homology"/>
<comment type="similarity">
    <text evidence="1">Belongs to the ABC transporter superfamily.</text>
</comment>
<dbReference type="RefSeq" id="WP_076837379.1">
    <property type="nucleotide sequence ID" value="NZ_CP019434.1"/>
</dbReference>
<feature type="domain" description="ABC transporter" evidence="5">
    <location>
        <begin position="4"/>
        <end position="235"/>
    </location>
</feature>
<dbReference type="AlphaFoldDB" id="A0A1P8UIV6"/>
<dbReference type="InterPro" id="IPR003439">
    <property type="entry name" value="ABC_transporter-like_ATP-bd"/>
</dbReference>
<dbReference type="GO" id="GO:0016887">
    <property type="term" value="F:ATP hydrolysis activity"/>
    <property type="evidence" value="ECO:0007669"/>
    <property type="project" value="InterPro"/>
</dbReference>
<evidence type="ECO:0000313" key="6">
    <source>
        <dbReference type="EMBL" id="APZ43747.1"/>
    </source>
</evidence>
<protein>
    <recommendedName>
        <fullName evidence="5">ABC transporter domain-containing protein</fullName>
    </recommendedName>
</protein>
<dbReference type="PANTHER" id="PTHR42788:SF13">
    <property type="entry name" value="ALIPHATIC SULFONATES IMPORT ATP-BINDING PROTEIN SSUB"/>
    <property type="match status" value="1"/>
</dbReference>
<name>A0A1P8UIV6_9GAMM</name>
<dbReference type="SMART" id="SM00382">
    <property type="entry name" value="AAA"/>
    <property type="match status" value="1"/>
</dbReference>
<dbReference type="InterPro" id="IPR017871">
    <property type="entry name" value="ABC_transporter-like_CS"/>
</dbReference>